<evidence type="ECO:0000259" key="8">
    <source>
        <dbReference type="PROSITE" id="PS50928"/>
    </source>
</evidence>
<dbReference type="PROSITE" id="PS50928">
    <property type="entry name" value="ABC_TM1"/>
    <property type="match status" value="1"/>
</dbReference>
<dbReference type="PROSITE" id="PS51257">
    <property type="entry name" value="PROKAR_LIPOPROTEIN"/>
    <property type="match status" value="1"/>
</dbReference>
<dbReference type="SUPFAM" id="SSF161098">
    <property type="entry name" value="MetI-like"/>
    <property type="match status" value="1"/>
</dbReference>
<reference evidence="9" key="1">
    <citation type="journal article" date="2023" name="Int. J. Syst. Evol. Microbiol.">
        <title>Mesoterricola silvestris gen. nov., sp. nov., Mesoterricola sediminis sp. nov., Geothrix oryzae sp. nov., Geothrix edaphica sp. nov., Geothrix rubra sp. nov., and Geothrix limicola sp. nov., six novel members of Acidobacteriota isolated from soils.</title>
        <authorList>
            <person name="Itoh H."/>
            <person name="Sugisawa Y."/>
            <person name="Mise K."/>
            <person name="Xu Z."/>
            <person name="Kuniyasu M."/>
            <person name="Ushijima N."/>
            <person name="Kawano K."/>
            <person name="Kobayashi E."/>
            <person name="Shiratori Y."/>
            <person name="Masuda Y."/>
            <person name="Senoo K."/>
        </authorList>
    </citation>
    <scope>NUCLEOTIDE SEQUENCE</scope>
    <source>
        <strain evidence="9">W786</strain>
    </source>
</reference>
<name>A0AA48GZ63_9BACT</name>
<keyword evidence="3" id="KW-1003">Cell membrane</keyword>
<comment type="subcellular location">
    <subcellularLocation>
        <location evidence="1 7">Cell membrane</location>
        <topology evidence="1 7">Multi-pass membrane protein</topology>
    </subcellularLocation>
</comment>
<evidence type="ECO:0000313" key="10">
    <source>
        <dbReference type="Proteomes" id="UP001228113"/>
    </source>
</evidence>
<comment type="similarity">
    <text evidence="7">Belongs to the binding-protein-dependent transport system permease family.</text>
</comment>
<sequence>MTRAGRILLTALQGLLAACFLAPLLVMVVSAFKADELRLLADLGGVGAFLPRGGLSLRNFERVLTASRFPRALANSLFTASATVALGLLVNSMLGYALARFRFPGRDLLLAALVALVIIPFEAVAVPLLLLVNALPWFGGARGWLNSYHVQILPFAASAFSAYLYRQAFLAVPRELEEAAFLDGAGRWRTYWSIALPLVRPTTATVAVLQFLARWGDLLWPVMAVRTEDRATLPLAMQTFFGQYPRAWGEVMAFATLTALPTLLLFLLCQRWFVRSAVSSGIKG</sequence>
<protein>
    <submittedName>
        <fullName evidence="9">Sn-glycerol-3-phosphate transport system permease protein UgpE</fullName>
    </submittedName>
</protein>
<feature type="transmembrane region" description="Helical" evidence="7">
    <location>
        <begin position="192"/>
        <end position="213"/>
    </location>
</feature>
<dbReference type="CDD" id="cd06261">
    <property type="entry name" value="TM_PBP2"/>
    <property type="match status" value="1"/>
</dbReference>
<keyword evidence="5 7" id="KW-1133">Transmembrane helix</keyword>
<keyword evidence="6 7" id="KW-0472">Membrane</keyword>
<dbReference type="GO" id="GO:0055085">
    <property type="term" value="P:transmembrane transport"/>
    <property type="evidence" value="ECO:0007669"/>
    <property type="project" value="InterPro"/>
</dbReference>
<dbReference type="EMBL" id="AP027081">
    <property type="protein sequence ID" value="BDU77100.1"/>
    <property type="molecule type" value="Genomic_DNA"/>
</dbReference>
<keyword evidence="2 7" id="KW-0813">Transport</keyword>
<evidence type="ECO:0000256" key="5">
    <source>
        <dbReference type="ARBA" id="ARBA00022989"/>
    </source>
</evidence>
<feature type="transmembrane region" description="Helical" evidence="7">
    <location>
        <begin position="77"/>
        <end position="96"/>
    </location>
</feature>
<evidence type="ECO:0000256" key="3">
    <source>
        <dbReference type="ARBA" id="ARBA00022475"/>
    </source>
</evidence>
<accession>A0AA48GZ63</accession>
<dbReference type="PANTHER" id="PTHR43744:SF12">
    <property type="entry name" value="ABC TRANSPORTER PERMEASE PROTEIN MG189-RELATED"/>
    <property type="match status" value="1"/>
</dbReference>
<feature type="domain" description="ABC transmembrane type-1" evidence="8">
    <location>
        <begin position="73"/>
        <end position="269"/>
    </location>
</feature>
<organism evidence="9 10">
    <name type="scientific">Mesoterricola sediminis</name>
    <dbReference type="NCBI Taxonomy" id="2927980"/>
    <lineage>
        <taxon>Bacteria</taxon>
        <taxon>Pseudomonadati</taxon>
        <taxon>Acidobacteriota</taxon>
        <taxon>Holophagae</taxon>
        <taxon>Holophagales</taxon>
        <taxon>Holophagaceae</taxon>
        <taxon>Mesoterricola</taxon>
    </lineage>
</organism>
<evidence type="ECO:0000256" key="2">
    <source>
        <dbReference type="ARBA" id="ARBA00022448"/>
    </source>
</evidence>
<feature type="transmembrane region" description="Helical" evidence="7">
    <location>
        <begin position="152"/>
        <end position="172"/>
    </location>
</feature>
<dbReference type="Gene3D" id="1.10.3720.10">
    <property type="entry name" value="MetI-like"/>
    <property type="match status" value="1"/>
</dbReference>
<evidence type="ECO:0000256" key="1">
    <source>
        <dbReference type="ARBA" id="ARBA00004651"/>
    </source>
</evidence>
<keyword evidence="10" id="KW-1185">Reference proteome</keyword>
<dbReference type="RefSeq" id="WP_316410097.1">
    <property type="nucleotide sequence ID" value="NZ_AP027081.1"/>
</dbReference>
<evidence type="ECO:0000256" key="7">
    <source>
        <dbReference type="RuleBase" id="RU363032"/>
    </source>
</evidence>
<dbReference type="Proteomes" id="UP001228113">
    <property type="component" value="Chromosome"/>
</dbReference>
<gene>
    <name evidence="9" type="primary">ugpE</name>
    <name evidence="9" type="ORF">METESE_20580</name>
</gene>
<dbReference type="PANTHER" id="PTHR43744">
    <property type="entry name" value="ABC TRANSPORTER PERMEASE PROTEIN MG189-RELATED-RELATED"/>
    <property type="match status" value="1"/>
</dbReference>
<dbReference type="AlphaFoldDB" id="A0AA48GZ63"/>
<evidence type="ECO:0000313" key="9">
    <source>
        <dbReference type="EMBL" id="BDU77100.1"/>
    </source>
</evidence>
<dbReference type="GO" id="GO:0005886">
    <property type="term" value="C:plasma membrane"/>
    <property type="evidence" value="ECO:0007669"/>
    <property type="project" value="UniProtKB-SubCell"/>
</dbReference>
<dbReference type="InterPro" id="IPR000515">
    <property type="entry name" value="MetI-like"/>
</dbReference>
<evidence type="ECO:0000256" key="4">
    <source>
        <dbReference type="ARBA" id="ARBA00022692"/>
    </source>
</evidence>
<feature type="transmembrane region" description="Helical" evidence="7">
    <location>
        <begin position="108"/>
        <end position="132"/>
    </location>
</feature>
<proteinExistence type="inferred from homology"/>
<dbReference type="Pfam" id="PF00528">
    <property type="entry name" value="BPD_transp_1"/>
    <property type="match status" value="1"/>
</dbReference>
<dbReference type="KEGG" id="msea:METESE_20580"/>
<keyword evidence="4 7" id="KW-0812">Transmembrane</keyword>
<feature type="transmembrane region" description="Helical" evidence="7">
    <location>
        <begin position="251"/>
        <end position="274"/>
    </location>
</feature>
<evidence type="ECO:0000256" key="6">
    <source>
        <dbReference type="ARBA" id="ARBA00023136"/>
    </source>
</evidence>
<dbReference type="InterPro" id="IPR035906">
    <property type="entry name" value="MetI-like_sf"/>
</dbReference>